<protein>
    <recommendedName>
        <fullName evidence="2">Lipopolysaccharide export system permease protein LptF</fullName>
    </recommendedName>
</protein>
<evidence type="ECO:0000256" key="9">
    <source>
        <dbReference type="SAM" id="Phobius"/>
    </source>
</evidence>
<feature type="transmembrane region" description="Helical" evidence="9">
    <location>
        <begin position="293"/>
        <end position="314"/>
    </location>
</feature>
<keyword evidence="4" id="KW-1003">Cell membrane</keyword>
<evidence type="ECO:0000313" key="10">
    <source>
        <dbReference type="EMBL" id="ABM94901.1"/>
    </source>
</evidence>
<dbReference type="GO" id="GO:0015920">
    <property type="term" value="P:lipopolysaccharide transport"/>
    <property type="evidence" value="ECO:0007669"/>
    <property type="project" value="TreeGrafter"/>
</dbReference>
<gene>
    <name evidence="10" type="ordered locus">Mpe_A1943</name>
</gene>
<dbReference type="Proteomes" id="UP000000366">
    <property type="component" value="Chromosome"/>
</dbReference>
<feature type="transmembrane region" description="Helical" evidence="9">
    <location>
        <begin position="52"/>
        <end position="73"/>
    </location>
</feature>
<dbReference type="eggNOG" id="COG0795">
    <property type="taxonomic scope" value="Bacteria"/>
</dbReference>
<evidence type="ECO:0000256" key="2">
    <source>
        <dbReference type="ARBA" id="ARBA00014213"/>
    </source>
</evidence>
<evidence type="ECO:0000256" key="4">
    <source>
        <dbReference type="ARBA" id="ARBA00022475"/>
    </source>
</evidence>
<keyword evidence="11" id="KW-1185">Reference proteome</keyword>
<dbReference type="EMBL" id="CP000555">
    <property type="protein sequence ID" value="ABM94901.1"/>
    <property type="molecule type" value="Genomic_DNA"/>
</dbReference>
<evidence type="ECO:0000256" key="1">
    <source>
        <dbReference type="ARBA" id="ARBA00004429"/>
    </source>
</evidence>
<dbReference type="KEGG" id="mpt:Mpe_A1943"/>
<dbReference type="AlphaFoldDB" id="A2SH62"/>
<evidence type="ECO:0000313" key="11">
    <source>
        <dbReference type="Proteomes" id="UP000000366"/>
    </source>
</evidence>
<dbReference type="GO" id="GO:0043190">
    <property type="term" value="C:ATP-binding cassette (ABC) transporter complex"/>
    <property type="evidence" value="ECO:0007669"/>
    <property type="project" value="InterPro"/>
</dbReference>
<reference evidence="10 11" key="1">
    <citation type="journal article" date="2007" name="J. Bacteriol.">
        <title>Whole-genome analysis of the methyl tert-butyl ether-degrading beta-proteobacterium Methylibium petroleiphilum PM1.</title>
        <authorList>
            <person name="Kane S.R."/>
            <person name="Chakicherla A.Y."/>
            <person name="Chain P.S.G."/>
            <person name="Schmidt R."/>
            <person name="Shin M.W."/>
            <person name="Legler T.C."/>
            <person name="Scow K.M."/>
            <person name="Larimer F.W."/>
            <person name="Lucas S.M."/>
            <person name="Richardson P.M."/>
            <person name="Hristova K.R."/>
        </authorList>
    </citation>
    <scope>NUCLEOTIDE SEQUENCE [LARGE SCALE GENOMIC DNA]</scope>
    <source>
        <strain evidence="11">ATCC BAA-1232 / LMG 22953 / PM1</strain>
    </source>
</reference>
<dbReference type="NCBIfam" id="TIGR04407">
    <property type="entry name" value="LptF_YjgP"/>
    <property type="match status" value="1"/>
</dbReference>
<dbReference type="PANTHER" id="PTHR33529">
    <property type="entry name" value="SLR0882 PROTEIN-RELATED"/>
    <property type="match status" value="1"/>
</dbReference>
<evidence type="ECO:0000256" key="5">
    <source>
        <dbReference type="ARBA" id="ARBA00022519"/>
    </source>
</evidence>
<evidence type="ECO:0000256" key="6">
    <source>
        <dbReference type="ARBA" id="ARBA00022692"/>
    </source>
</evidence>
<dbReference type="HOGENOM" id="CLU_028799_0_0_4"/>
<keyword evidence="8 9" id="KW-0472">Membrane</keyword>
<proteinExistence type="predicted"/>
<evidence type="ECO:0000256" key="8">
    <source>
        <dbReference type="ARBA" id="ARBA00023136"/>
    </source>
</evidence>
<dbReference type="RefSeq" id="WP_011829538.1">
    <property type="nucleotide sequence ID" value="NC_008825.1"/>
</dbReference>
<evidence type="ECO:0000256" key="3">
    <source>
        <dbReference type="ARBA" id="ARBA00022448"/>
    </source>
</evidence>
<comment type="subcellular location">
    <subcellularLocation>
        <location evidence="1">Cell inner membrane</location>
        <topology evidence="1">Multi-pass membrane protein</topology>
    </subcellularLocation>
</comment>
<name>A2SH62_METPP</name>
<feature type="transmembrane region" description="Helical" evidence="9">
    <location>
        <begin position="265"/>
        <end position="287"/>
    </location>
</feature>
<sequence length="363" mass="39914">MLFDSTLRRDLARSFGATLVVIMTIVITMFLIRTLGQAAGGSVAAQDVALLLGYVALENLPTILSLSLFIAVVTTLTRMYRDSEMVIWFASGVGLLRFVPPVLRLTAPLLLLVALLALFVWPWGNRQIAELKDRYQRRSDVARVAPGQFQSSADGKRTFFIERDTGEGNIARNVFVLERKPDSESVTSARTGRIEMDGDQRFVVLESGQRNDINLATGERKLAQFDSYRVLAGEAVSSGADNLPPKARSTWDLLTQPSNRHFGELAWRIGLAVGGINLVLLGIGLAGGNPRRAGSWNLLFALLAFVVYFNLLNLSQAWVASGKLEIGIVLLLIHGGSFVLAVSLLWWRERGASFGLRRRRAST</sequence>
<feature type="transmembrane region" description="Helical" evidence="9">
    <location>
        <begin position="109"/>
        <end position="128"/>
    </location>
</feature>
<dbReference type="InterPro" id="IPR005495">
    <property type="entry name" value="LptG/LptF_permease"/>
</dbReference>
<dbReference type="STRING" id="420662.Mpe_A1943"/>
<feature type="transmembrane region" description="Helical" evidence="9">
    <location>
        <begin position="12"/>
        <end position="32"/>
    </location>
</feature>
<keyword evidence="7 9" id="KW-1133">Transmembrane helix</keyword>
<keyword evidence="6 9" id="KW-0812">Transmembrane</keyword>
<keyword evidence="5" id="KW-0997">Cell inner membrane</keyword>
<feature type="transmembrane region" description="Helical" evidence="9">
    <location>
        <begin position="326"/>
        <end position="347"/>
    </location>
</feature>
<organism evidence="10 11">
    <name type="scientific">Methylibium petroleiphilum (strain ATCC BAA-1232 / LMG 22953 / PM1)</name>
    <dbReference type="NCBI Taxonomy" id="420662"/>
    <lineage>
        <taxon>Bacteria</taxon>
        <taxon>Pseudomonadati</taxon>
        <taxon>Pseudomonadota</taxon>
        <taxon>Betaproteobacteria</taxon>
        <taxon>Burkholderiales</taxon>
        <taxon>Sphaerotilaceae</taxon>
        <taxon>Methylibium</taxon>
    </lineage>
</organism>
<dbReference type="GO" id="GO:0055085">
    <property type="term" value="P:transmembrane transport"/>
    <property type="evidence" value="ECO:0007669"/>
    <property type="project" value="InterPro"/>
</dbReference>
<dbReference type="Pfam" id="PF03739">
    <property type="entry name" value="LptF_LptG"/>
    <property type="match status" value="1"/>
</dbReference>
<evidence type="ECO:0000256" key="7">
    <source>
        <dbReference type="ARBA" id="ARBA00022989"/>
    </source>
</evidence>
<accession>A2SH62</accession>
<keyword evidence="3" id="KW-0813">Transport</keyword>
<dbReference type="InterPro" id="IPR030922">
    <property type="entry name" value="LptF"/>
</dbReference>
<dbReference type="PANTHER" id="PTHR33529:SF7">
    <property type="entry name" value="LIPOPOLYSACCHARIDE EXPORT SYSTEM PERMEASE PROTEIN LPTF"/>
    <property type="match status" value="1"/>
</dbReference>